<dbReference type="EMBL" id="AUPL01003108">
    <property type="protein sequence ID" value="ESL09175.1"/>
    <property type="molecule type" value="Genomic_DNA"/>
</dbReference>
<reference evidence="3 4" key="1">
    <citation type="submission" date="2013-07" db="EMBL/GenBank/DDBJ databases">
        <authorList>
            <person name="Stoco P.H."/>
            <person name="Wagner G."/>
            <person name="Gerber A."/>
            <person name="Zaha A."/>
            <person name="Thompson C."/>
            <person name="Bartholomeu D.C."/>
            <person name="Luckemeyer D.D."/>
            <person name="Bahia D."/>
            <person name="Loreto E."/>
            <person name="Prestes E.B."/>
            <person name="Lima F.M."/>
            <person name="Rodrigues-Luiz G."/>
            <person name="Vallejo G.A."/>
            <person name="Filho J.F."/>
            <person name="Monteiro K.M."/>
            <person name="Tyler K.M."/>
            <person name="de Almeida L.G."/>
            <person name="Ortiz M.F."/>
            <person name="Siervo M.A."/>
            <person name="de Moraes M.H."/>
            <person name="Cunha O.L."/>
            <person name="Mendonca-Neto R."/>
            <person name="Silva R."/>
            <person name="Teixeira S.M."/>
            <person name="Murta S.M."/>
            <person name="Sincero T.C."/>
            <person name="Mendes T.A."/>
            <person name="Urmenyi T.P."/>
            <person name="Silva V.G."/>
            <person name="da Rocha W.D."/>
            <person name="Andersson B."/>
            <person name="Romanha A.J."/>
            <person name="Steindel M."/>
            <person name="de Vasconcelos A.T."/>
            <person name="Grisard E.C."/>
        </authorList>
    </citation>
    <scope>NUCLEOTIDE SEQUENCE [LARGE SCALE GENOMIC DNA]</scope>
    <source>
        <strain evidence="3 4">SC58</strain>
    </source>
</reference>
<evidence type="ECO:0000256" key="2">
    <source>
        <dbReference type="SAM" id="Phobius"/>
    </source>
</evidence>
<keyword evidence="2" id="KW-0472">Membrane</keyword>
<evidence type="ECO:0000313" key="4">
    <source>
        <dbReference type="Proteomes" id="UP000031737"/>
    </source>
</evidence>
<sequence>MQPTRGRTGTGMSEMTNAVGVAPSSAGVNEGEWSLLLAAFIGCFAADAERGAEEKEDDLVRTRGAAKTDAEPSADIAGSARYYALRGVRRALRYLVHDNDALRARHALEHVVDTLGEAFWQQLRLPQSSCLHSDEAAKDSGSCGTARGEQNMLQLLYRLAGIFPYSTATLYAILPAELLYMVYYLAYTHCAPQAWQSETTHSRWAQLFFAPLLTISSTATTRIMRTDVTAATELFSSHAHGLERRGQATEDEDERSRVTQLLSRCMSDSEVGNVLLFIDAYHAWLLRDYRGVLDHTEQLFQLLPVGGGTQPCLLWVMLHALHFIHACATIAVTNMSHFEARDAVKERLQRMREEYSGAARLRYRSPVQGVDASLHACPPWMRAVYDLLHCELSRGEDAVPHEKGDGSCRHDEEHLRPLMSAESWQDIFLLTLRVWLRAKRLTEKGHMADSRDLLLRTLERLYDRSCTTTKEGHIFLTVSPPPPAVAPTATNSAGVVGSASGVTREAASSFADEGNMYVVVHLMPSIWLRQLLLLNCAALADTRTLLYFLHSLRQPLALAELLYLAACPTLASGGVHSPILASFSMDEVGEVQSVLNVKESLGRMPLTVRVPLLSHRIWRLRQQLLQKMLQMTGEHAEIDDHCVSLQKATIHLCEALVRSARGLFGSLELSFTDCVPHRVVFDAITMACDMQDDILCSAALSLTTAPSLSSSFSPFGGSSRSSSSSSSSEEYTDLIMTEPQNTCATGTNAPASLPPSSATALEGGSLSYFAPVTHASGHSRSSRDTTSPGQCGNGSSDGDGDSWLRVTCPPLSVLPSELSQSTSFVTSAAVAAQELYWVAYRKAHEWVEILRCFFPHLSLMVQVCQLRVTAAAFDRGSVHLARHLRATHKGNPLVASHVALALFASLHVVSAERCIQEALQQYPHSAEIRRLYYAICGQNNVSRQKMQRHGGEEANRGRVKRSLIRPVFTHLYRGVLPVRYATCDRHGYAAVYAPLAMCLLCIGALVAAFVLHLRDVASTAANASPTDEAGFRWSFALPSTLSTYLGFGIMVYAFTAAAVIPFISLCGAGASNQTRHIENFLRALMEWNGLEDDGPNRLVFCLRGLPLVNLLTGVQLAVTNALRLKAHTGKLCTPSNAGSLSDACNRLFAGWDTVLILLLAFLLAIAVLFNGRGWRVVRHPDVMVGSCATFITLFIIDVAFFFFLFPFLFLCCVVLEPILFFINVIFGVAFASPLVVEHLPSVSSDRFLSAHSLSHATTTTVGCWGSMTLSPEQVTSQVRGRLRASMPPLHWSPSRYHDCSLLCFHEVQQPLGKGGGDASQAPSRVLLQLLRGLASRGVAGCASMQAVVNWRVHRTRQQSEAAVQLALLRESFAAVAASAPAKVNSTLNAVVGAAAAVGVDRRGSFFTVPSRSKSQSATPYG</sequence>
<comment type="caution">
    <text evidence="3">The sequence shown here is derived from an EMBL/GenBank/DDBJ whole genome shotgun (WGS) entry which is preliminary data.</text>
</comment>
<proteinExistence type="predicted"/>
<feature type="transmembrane region" description="Helical" evidence="2">
    <location>
        <begin position="1182"/>
        <end position="1205"/>
    </location>
</feature>
<keyword evidence="4" id="KW-1185">Reference proteome</keyword>
<keyword evidence="2" id="KW-1133">Transmembrane helix</keyword>
<feature type="transmembrane region" description="Helical" evidence="2">
    <location>
        <begin position="1217"/>
        <end position="1236"/>
    </location>
</feature>
<feature type="transmembrane region" description="Helical" evidence="2">
    <location>
        <begin position="1041"/>
        <end position="1063"/>
    </location>
</feature>
<feature type="region of interest" description="Disordered" evidence="1">
    <location>
        <begin position="707"/>
        <end position="732"/>
    </location>
</feature>
<keyword evidence="2" id="KW-0812">Transmembrane</keyword>
<protein>
    <submittedName>
        <fullName evidence="3">Uncharacterized protein</fullName>
    </submittedName>
</protein>
<organism evidence="3 4">
    <name type="scientific">Trypanosoma rangeli SC58</name>
    <dbReference type="NCBI Taxonomy" id="429131"/>
    <lineage>
        <taxon>Eukaryota</taxon>
        <taxon>Discoba</taxon>
        <taxon>Euglenozoa</taxon>
        <taxon>Kinetoplastea</taxon>
        <taxon>Metakinetoplastina</taxon>
        <taxon>Trypanosomatida</taxon>
        <taxon>Trypanosomatidae</taxon>
        <taxon>Trypanosoma</taxon>
        <taxon>Herpetosoma</taxon>
    </lineage>
</organism>
<accession>A0A061J4D3</accession>
<dbReference type="VEuPathDB" id="TriTrypDB:TRSC58_03108"/>
<feature type="region of interest" description="Disordered" evidence="1">
    <location>
        <begin position="776"/>
        <end position="802"/>
    </location>
</feature>
<feature type="transmembrane region" description="Helical" evidence="2">
    <location>
        <begin position="989"/>
        <end position="1011"/>
    </location>
</feature>
<evidence type="ECO:0000256" key="1">
    <source>
        <dbReference type="SAM" id="MobiDB-lite"/>
    </source>
</evidence>
<evidence type="ECO:0000313" key="3">
    <source>
        <dbReference type="EMBL" id="ESL09175.1"/>
    </source>
</evidence>
<dbReference type="OrthoDB" id="245303at2759"/>
<feature type="compositionally biased region" description="Low complexity" evidence="1">
    <location>
        <begin position="707"/>
        <end position="728"/>
    </location>
</feature>
<feature type="transmembrane region" description="Helical" evidence="2">
    <location>
        <begin position="1148"/>
        <end position="1170"/>
    </location>
</feature>
<feature type="compositionally biased region" description="Polar residues" evidence="1">
    <location>
        <begin position="776"/>
        <end position="790"/>
    </location>
</feature>
<name>A0A061J4D3_TRYRA</name>
<dbReference type="Proteomes" id="UP000031737">
    <property type="component" value="Unassembled WGS sequence"/>
</dbReference>
<gene>
    <name evidence="3" type="ORF">TRSC58_03108</name>
</gene>